<proteinExistence type="predicted"/>
<evidence type="ECO:0000313" key="2">
    <source>
        <dbReference type="EMBL" id="GKV16859.1"/>
    </source>
</evidence>
<keyword evidence="3" id="KW-1185">Reference proteome</keyword>
<organism evidence="2 3">
    <name type="scientific">Rubroshorea leprosula</name>
    <dbReference type="NCBI Taxonomy" id="152421"/>
    <lineage>
        <taxon>Eukaryota</taxon>
        <taxon>Viridiplantae</taxon>
        <taxon>Streptophyta</taxon>
        <taxon>Embryophyta</taxon>
        <taxon>Tracheophyta</taxon>
        <taxon>Spermatophyta</taxon>
        <taxon>Magnoliopsida</taxon>
        <taxon>eudicotyledons</taxon>
        <taxon>Gunneridae</taxon>
        <taxon>Pentapetalae</taxon>
        <taxon>rosids</taxon>
        <taxon>malvids</taxon>
        <taxon>Malvales</taxon>
        <taxon>Dipterocarpaceae</taxon>
        <taxon>Rubroshorea</taxon>
    </lineage>
</organism>
<protein>
    <submittedName>
        <fullName evidence="2">Uncharacterized protein</fullName>
    </submittedName>
</protein>
<evidence type="ECO:0000256" key="1">
    <source>
        <dbReference type="SAM" id="Phobius"/>
    </source>
</evidence>
<feature type="transmembrane region" description="Helical" evidence="1">
    <location>
        <begin position="50"/>
        <end position="70"/>
    </location>
</feature>
<dbReference type="Proteomes" id="UP001054252">
    <property type="component" value="Unassembled WGS sequence"/>
</dbReference>
<keyword evidence="1" id="KW-0812">Transmembrane</keyword>
<dbReference type="AlphaFoldDB" id="A0AAV5JZS3"/>
<reference evidence="2 3" key="1">
    <citation type="journal article" date="2021" name="Commun. Biol.">
        <title>The genome of Shorea leprosula (Dipterocarpaceae) highlights the ecological relevance of drought in aseasonal tropical rainforests.</title>
        <authorList>
            <person name="Ng K.K.S."/>
            <person name="Kobayashi M.J."/>
            <person name="Fawcett J.A."/>
            <person name="Hatakeyama M."/>
            <person name="Paape T."/>
            <person name="Ng C.H."/>
            <person name="Ang C.C."/>
            <person name="Tnah L.H."/>
            <person name="Lee C.T."/>
            <person name="Nishiyama T."/>
            <person name="Sese J."/>
            <person name="O'Brien M.J."/>
            <person name="Copetti D."/>
            <person name="Mohd Noor M.I."/>
            <person name="Ong R.C."/>
            <person name="Putra M."/>
            <person name="Sireger I.Z."/>
            <person name="Indrioko S."/>
            <person name="Kosugi Y."/>
            <person name="Izuno A."/>
            <person name="Isagi Y."/>
            <person name="Lee S.L."/>
            <person name="Shimizu K.K."/>
        </authorList>
    </citation>
    <scope>NUCLEOTIDE SEQUENCE [LARGE SCALE GENOMIC DNA]</scope>
    <source>
        <strain evidence="2">214</strain>
    </source>
</reference>
<evidence type="ECO:0000313" key="3">
    <source>
        <dbReference type="Proteomes" id="UP001054252"/>
    </source>
</evidence>
<comment type="caution">
    <text evidence="2">The sequence shown here is derived from an EMBL/GenBank/DDBJ whole genome shotgun (WGS) entry which is preliminary data.</text>
</comment>
<dbReference type="EMBL" id="BPVZ01000046">
    <property type="protein sequence ID" value="GKV16859.1"/>
    <property type="molecule type" value="Genomic_DNA"/>
</dbReference>
<sequence>MSQHQDPEDLRKELDQTSAQVLENITSLRCRYEGTMKVARATTRIMHKNYMRLITLHYFIIALLLFVVALDLLKFMAIP</sequence>
<name>A0AAV5JZS3_9ROSI</name>
<keyword evidence="1" id="KW-1133">Transmembrane helix</keyword>
<keyword evidence="1" id="KW-0472">Membrane</keyword>
<accession>A0AAV5JZS3</accession>
<gene>
    <name evidence="2" type="ORF">SLEP1_g27433</name>
</gene>